<dbReference type="RefSeq" id="WP_237852566.1">
    <property type="nucleotide sequence ID" value="NZ_JAKLWS010000003.1"/>
</dbReference>
<dbReference type="Gene3D" id="2.40.50.90">
    <property type="match status" value="1"/>
</dbReference>
<dbReference type="InterPro" id="IPR025202">
    <property type="entry name" value="PLD-like_dom"/>
</dbReference>
<dbReference type="SUPFAM" id="SSF50199">
    <property type="entry name" value="Staphylococcal nuclease"/>
    <property type="match status" value="1"/>
</dbReference>
<dbReference type="PANTHER" id="PTHR43856">
    <property type="entry name" value="CARDIOLIPIN HYDROLASE"/>
    <property type="match status" value="1"/>
</dbReference>
<dbReference type="PROSITE" id="PS50035">
    <property type="entry name" value="PLD"/>
    <property type="match status" value="1"/>
</dbReference>
<keyword evidence="6" id="KW-0443">Lipid metabolism</keyword>
<organism evidence="9 10">
    <name type="scientific">Rhodohalobacter sulfatireducens</name>
    <dbReference type="NCBI Taxonomy" id="2911366"/>
    <lineage>
        <taxon>Bacteria</taxon>
        <taxon>Pseudomonadati</taxon>
        <taxon>Balneolota</taxon>
        <taxon>Balneolia</taxon>
        <taxon>Balneolales</taxon>
        <taxon>Balneolaceae</taxon>
        <taxon>Rhodohalobacter</taxon>
    </lineage>
</organism>
<dbReference type="InterPro" id="IPR016071">
    <property type="entry name" value="Staphylococal_nuclease_OB-fold"/>
</dbReference>
<feature type="domain" description="TNase-like" evidence="8">
    <location>
        <begin position="429"/>
        <end position="563"/>
    </location>
</feature>
<keyword evidence="4" id="KW-0378">Hydrolase</keyword>
<sequence>MRERTLYVGCLISFLLVFYAQVVSAQKADTSSVEWVEIFFNMPADHSVAKDNNLANDEADLLQTLIVLIDSAKYSVDLSIYDLENLKVGEALVRAAERGVRVRVVTDYYNRFNDRELDEKMWEMLRQAEIYSIDDAGEVFHPDGSVTSHRLTGASYDMHNKFAVIDILSENPDDYYLWTGSMNLTYTGPINTNNTIVIKDSEVAEAYHEEFTQMWGGDGDVPNPEQSRYHKEKRYIGESVFFVDSTKVELYFAPVNSNDNKPSPAARITELIEREAQYDVNFMAFAISHDITMSREMWQRSFTDGIRLQGLIAPRFYAQYRNAGVIWATPEAQLGTRNIRQANELRTLHSKTMLIDVTKPFENNRGIAIAGSYNYSNNAEQNNDENLLIFHSSSIANQYYQDFMGAMNRATGKSSPPVPQIYIDEWYPVMEVIDGNLFEIKLAEGFGYPVRFLGVDAPRIYVSEDSSEYYSGQAAVFLSNLLEDKEVRLQGYDSGVPESRYGSFRAYVQARGDDGEVINVNSKLVKKGFGEWTPYYRQQPDSIESFQRHTRLAKSLRVGMWKNPDRVGEKIARLEIGSDGEQIDVTFPININIADETTLRALTGIGPAYAGRIVKYRLENGLFEDVNELTNIRGIGPVTMQKLRPYVTIE</sequence>
<evidence type="ECO:0000259" key="7">
    <source>
        <dbReference type="PROSITE" id="PS50035"/>
    </source>
</evidence>
<keyword evidence="5" id="KW-0442">Lipid degradation</keyword>
<comment type="similarity">
    <text evidence="2">Belongs to the phospholipase D family.</text>
</comment>
<evidence type="ECO:0000313" key="10">
    <source>
        <dbReference type="Proteomes" id="UP001165366"/>
    </source>
</evidence>
<proteinExistence type="inferred from homology"/>
<protein>
    <recommendedName>
        <fullName evidence="3">phospholipase D</fullName>
        <ecNumber evidence="3">3.1.4.4</ecNumber>
    </recommendedName>
</protein>
<dbReference type="EC" id="3.1.4.4" evidence="3"/>
<dbReference type="InterPro" id="IPR035437">
    <property type="entry name" value="SNase_OB-fold_sf"/>
</dbReference>
<dbReference type="Pfam" id="PF12836">
    <property type="entry name" value="HHH_3"/>
    <property type="match status" value="1"/>
</dbReference>
<reference evidence="9" key="2">
    <citation type="submission" date="2024-05" db="EMBL/GenBank/DDBJ databases">
        <title>Rhodohalobacter halophilus gen. nov., sp. nov., a moderately halophilic member of the family Balneolaceae.</title>
        <authorList>
            <person name="Xia J."/>
        </authorList>
    </citation>
    <scope>NUCLEOTIDE SEQUENCE</scope>
    <source>
        <strain evidence="9">WB101</strain>
    </source>
</reference>
<feature type="domain" description="PLD phosphodiesterase" evidence="7">
    <location>
        <begin position="344"/>
        <end position="379"/>
    </location>
</feature>
<evidence type="ECO:0000313" key="9">
    <source>
        <dbReference type="EMBL" id="MCG2587723.1"/>
    </source>
</evidence>
<accession>A0ABS9KA67</accession>
<dbReference type="Pfam" id="PF13091">
    <property type="entry name" value="PLDc_2"/>
    <property type="match status" value="2"/>
</dbReference>
<evidence type="ECO:0000256" key="2">
    <source>
        <dbReference type="ARBA" id="ARBA00008664"/>
    </source>
</evidence>
<dbReference type="InterPro" id="IPR001736">
    <property type="entry name" value="PLipase_D/transphosphatidylase"/>
</dbReference>
<dbReference type="SUPFAM" id="SSF56024">
    <property type="entry name" value="Phospholipase D/nuclease"/>
    <property type="match status" value="2"/>
</dbReference>
<dbReference type="Gene3D" id="1.10.150.320">
    <property type="entry name" value="Photosystem II 12 kDa extrinsic protein"/>
    <property type="match status" value="1"/>
</dbReference>
<dbReference type="Pfam" id="PF00565">
    <property type="entry name" value="SNase"/>
    <property type="match status" value="1"/>
</dbReference>
<evidence type="ECO:0000256" key="1">
    <source>
        <dbReference type="ARBA" id="ARBA00000798"/>
    </source>
</evidence>
<dbReference type="SUPFAM" id="SSF47781">
    <property type="entry name" value="RuvA domain 2-like"/>
    <property type="match status" value="1"/>
</dbReference>
<evidence type="ECO:0000256" key="6">
    <source>
        <dbReference type="ARBA" id="ARBA00023098"/>
    </source>
</evidence>
<dbReference type="InterPro" id="IPR010994">
    <property type="entry name" value="RuvA_2-like"/>
</dbReference>
<dbReference type="SMART" id="SM00318">
    <property type="entry name" value="SNc"/>
    <property type="match status" value="1"/>
</dbReference>
<comment type="caution">
    <text evidence="9">The sequence shown here is derived from an EMBL/GenBank/DDBJ whole genome shotgun (WGS) entry which is preliminary data.</text>
</comment>
<comment type="catalytic activity">
    <reaction evidence="1">
        <text>a 1,2-diacyl-sn-glycero-3-phosphocholine + H2O = a 1,2-diacyl-sn-glycero-3-phosphate + choline + H(+)</text>
        <dbReference type="Rhea" id="RHEA:14445"/>
        <dbReference type="ChEBI" id="CHEBI:15354"/>
        <dbReference type="ChEBI" id="CHEBI:15377"/>
        <dbReference type="ChEBI" id="CHEBI:15378"/>
        <dbReference type="ChEBI" id="CHEBI:57643"/>
        <dbReference type="ChEBI" id="CHEBI:58608"/>
        <dbReference type="EC" id="3.1.4.4"/>
    </reaction>
</comment>
<evidence type="ECO:0000256" key="3">
    <source>
        <dbReference type="ARBA" id="ARBA00012027"/>
    </source>
</evidence>
<dbReference type="Proteomes" id="UP001165366">
    <property type="component" value="Unassembled WGS sequence"/>
</dbReference>
<keyword evidence="10" id="KW-1185">Reference proteome</keyword>
<evidence type="ECO:0000259" key="8">
    <source>
        <dbReference type="PROSITE" id="PS50830"/>
    </source>
</evidence>
<reference evidence="9" key="1">
    <citation type="submission" date="2022-01" db="EMBL/GenBank/DDBJ databases">
        <authorList>
            <person name="Wang Y."/>
        </authorList>
    </citation>
    <scope>NUCLEOTIDE SEQUENCE</scope>
    <source>
        <strain evidence="9">WB101</strain>
    </source>
</reference>
<gene>
    <name evidence="9" type="ORF">L6773_04040</name>
</gene>
<dbReference type="Gene3D" id="3.30.870.10">
    <property type="entry name" value="Endonuclease Chain A"/>
    <property type="match status" value="2"/>
</dbReference>
<evidence type="ECO:0000256" key="4">
    <source>
        <dbReference type="ARBA" id="ARBA00022801"/>
    </source>
</evidence>
<dbReference type="PANTHER" id="PTHR43856:SF1">
    <property type="entry name" value="MITOCHONDRIAL CARDIOLIPIN HYDROLASE"/>
    <property type="match status" value="1"/>
</dbReference>
<evidence type="ECO:0000256" key="5">
    <source>
        <dbReference type="ARBA" id="ARBA00022963"/>
    </source>
</evidence>
<dbReference type="PROSITE" id="PS50830">
    <property type="entry name" value="TNASE_3"/>
    <property type="match status" value="1"/>
</dbReference>
<dbReference type="InterPro" id="IPR051406">
    <property type="entry name" value="PLD_domain"/>
</dbReference>
<name>A0ABS9KA67_9BACT</name>
<dbReference type="EMBL" id="JAKLWS010000003">
    <property type="protein sequence ID" value="MCG2587723.1"/>
    <property type="molecule type" value="Genomic_DNA"/>
</dbReference>